<evidence type="ECO:0000313" key="3">
    <source>
        <dbReference type="Proteomes" id="UP000499080"/>
    </source>
</evidence>
<reference evidence="2 3" key="1">
    <citation type="journal article" date="2019" name="Sci. Rep.">
        <title>Orb-weaving spider Araneus ventricosus genome elucidates the spidroin gene catalogue.</title>
        <authorList>
            <person name="Kono N."/>
            <person name="Nakamura H."/>
            <person name="Ohtoshi R."/>
            <person name="Moran D.A.P."/>
            <person name="Shinohara A."/>
            <person name="Yoshida Y."/>
            <person name="Fujiwara M."/>
            <person name="Mori M."/>
            <person name="Tomita M."/>
            <person name="Arakawa K."/>
        </authorList>
    </citation>
    <scope>NUCLEOTIDE SEQUENCE [LARGE SCALE GENOMIC DNA]</scope>
</reference>
<dbReference type="SUPFAM" id="SSF56219">
    <property type="entry name" value="DNase I-like"/>
    <property type="match status" value="1"/>
</dbReference>
<feature type="domain" description="Reverse transcriptase" evidence="1">
    <location>
        <begin position="702"/>
        <end position="922"/>
    </location>
</feature>
<evidence type="ECO:0000313" key="2">
    <source>
        <dbReference type="EMBL" id="GBM15636.1"/>
    </source>
</evidence>
<name>A0A4Y2DHY6_ARAVE</name>
<dbReference type="PROSITE" id="PS50878">
    <property type="entry name" value="RT_POL"/>
    <property type="match status" value="1"/>
</dbReference>
<accession>A0A4Y2DHY6</accession>
<dbReference type="SUPFAM" id="SSF56672">
    <property type="entry name" value="DNA/RNA polymerases"/>
    <property type="match status" value="1"/>
</dbReference>
<dbReference type="GO" id="GO:0003964">
    <property type="term" value="F:RNA-directed DNA polymerase activity"/>
    <property type="evidence" value="ECO:0007669"/>
    <property type="project" value="UniProtKB-KW"/>
</dbReference>
<sequence length="922" mass="105276">MQTSPSEKFFQSGKPTNELVLRLGQNEYEDINILISNADSNSKIPQMNPFTLQSFIKGKINRHTSIQNMKFTRQGKIILTTQDPVCAAQLLNLESVVNIKVSTNVIWENITSRFLLYDIPTTVSLREIAEELTRNNGIEIVEMRRFVKQNNSRETSPVLVTKLGTHLPGYMKIWFTNKKIQSFIDRPRQCVKCYSLMHPSRVCEKTPICPSCGEIHSGICQAPQKCINCQGEHSATSRGCPLYIKEQNILELKGRNHLTTAEARRIYNQSAKFNYAAAVKANTPSNNIEGQINEKMETMLLKMNEKIESITQIINAKMEQQATMLVEMFERLVESLLQNLTAINKLGGVTISPSRKKKAVDNLRKASGIPMQLDAESVPVFIFGDFNLHHPLWGSDKSSPLSNDFVEWLQNSSFVLLNSSNPTYATHTGSASLLDLSICSTSISHGIDCYVSDSNFESDHCPVIITWSKLKHISKIIKTTDWNRTMSQTANVLTTKTNLHVLTRKISEVIRDNTKIITLPATNYPPWWNLSCHNFQKLKILFRKRALRFISESDWIKHKKYAAKLRFHIKKASRNYWDKICNITRNPRMFYSMLKKVYSHSNPEINISNLILHNNRYISNSIQQSNLFVDFFSDNSLKHEPIPLDYCGDCNYYLNTPIHLQEVRQAIQKTRNSTPGADGITANWFKKLSITDLTNITSFFQEVFSTSCIPEEWKHSIIVPVPKPNKDKSKINSYIPIALTSVFSKIFERILIQRITHHLLMGKKVPPSVNGFLPLRDNQLAVYKIHTAITEAHSHKKYFLGISLDIKSAYDSVYIDGLILKCLRLGIYGNIIKVLHSFLQDRTLQVRWRNSLSKTKTVQKGLPQGSVVSPILFVCFLSGFFETLDVGVEYSIFADDIFIFCAHTSLDYISKKLQNTMENVYK</sequence>
<dbReference type="Proteomes" id="UP000499080">
    <property type="component" value="Unassembled WGS sequence"/>
</dbReference>
<dbReference type="Pfam" id="PF14529">
    <property type="entry name" value="Exo_endo_phos_2"/>
    <property type="match status" value="1"/>
</dbReference>
<evidence type="ECO:0000259" key="1">
    <source>
        <dbReference type="PROSITE" id="PS50878"/>
    </source>
</evidence>
<keyword evidence="2" id="KW-0695">RNA-directed DNA polymerase</keyword>
<dbReference type="Pfam" id="PF00078">
    <property type="entry name" value="RVT_1"/>
    <property type="match status" value="1"/>
</dbReference>
<keyword evidence="2" id="KW-0808">Transferase</keyword>
<dbReference type="PANTHER" id="PTHR19446">
    <property type="entry name" value="REVERSE TRANSCRIPTASES"/>
    <property type="match status" value="1"/>
</dbReference>
<dbReference type="AlphaFoldDB" id="A0A4Y2DHY6"/>
<organism evidence="2 3">
    <name type="scientific">Araneus ventricosus</name>
    <name type="common">Orbweaver spider</name>
    <name type="synonym">Epeira ventricosa</name>
    <dbReference type="NCBI Taxonomy" id="182803"/>
    <lineage>
        <taxon>Eukaryota</taxon>
        <taxon>Metazoa</taxon>
        <taxon>Ecdysozoa</taxon>
        <taxon>Arthropoda</taxon>
        <taxon>Chelicerata</taxon>
        <taxon>Arachnida</taxon>
        <taxon>Araneae</taxon>
        <taxon>Araneomorphae</taxon>
        <taxon>Entelegynae</taxon>
        <taxon>Araneoidea</taxon>
        <taxon>Araneidae</taxon>
        <taxon>Araneus</taxon>
    </lineage>
</organism>
<comment type="caution">
    <text evidence="2">The sequence shown here is derived from an EMBL/GenBank/DDBJ whole genome shotgun (WGS) entry which is preliminary data.</text>
</comment>
<dbReference type="InterPro" id="IPR000477">
    <property type="entry name" value="RT_dom"/>
</dbReference>
<keyword evidence="2" id="KW-0548">Nucleotidyltransferase</keyword>
<dbReference type="EMBL" id="BGPR01000362">
    <property type="protein sequence ID" value="GBM15636.1"/>
    <property type="molecule type" value="Genomic_DNA"/>
</dbReference>
<dbReference type="OrthoDB" id="6514113at2759"/>
<dbReference type="CDD" id="cd01650">
    <property type="entry name" value="RT_nLTR_like"/>
    <property type="match status" value="1"/>
</dbReference>
<proteinExistence type="predicted"/>
<protein>
    <submittedName>
        <fullName evidence="2">Putative RNA-directed DNA polymerase from transposon X-element</fullName>
    </submittedName>
</protein>
<gene>
    <name evidence="2" type="primary">X-elementORF2_642</name>
    <name evidence="2" type="ORF">AVEN_95263_1</name>
</gene>
<dbReference type="InterPro" id="IPR036691">
    <property type="entry name" value="Endo/exonu/phosph_ase_sf"/>
</dbReference>
<dbReference type="InterPro" id="IPR005135">
    <property type="entry name" value="Endo/exonuclease/phosphatase"/>
</dbReference>
<dbReference type="Gene3D" id="3.60.10.10">
    <property type="entry name" value="Endonuclease/exonuclease/phosphatase"/>
    <property type="match status" value="1"/>
</dbReference>
<dbReference type="InterPro" id="IPR043502">
    <property type="entry name" value="DNA/RNA_pol_sf"/>
</dbReference>
<keyword evidence="3" id="KW-1185">Reference proteome</keyword>